<keyword evidence="24" id="KW-1185">Reference proteome</keyword>
<evidence type="ECO:0000256" key="2">
    <source>
        <dbReference type="ARBA" id="ARBA00008536"/>
    </source>
</evidence>
<proteinExistence type="inferred from homology"/>
<dbReference type="GO" id="GO:0030246">
    <property type="term" value="F:carbohydrate binding"/>
    <property type="evidence" value="ECO:0007669"/>
    <property type="project" value="UniProtKB-KW"/>
</dbReference>
<dbReference type="CDD" id="cd14066">
    <property type="entry name" value="STKc_IRAK"/>
    <property type="match status" value="2"/>
</dbReference>
<dbReference type="CDD" id="cd06899">
    <property type="entry name" value="lectin_legume_LecRK_Arcelin_ConA"/>
    <property type="match status" value="3"/>
</dbReference>
<dbReference type="Gene3D" id="3.30.200.20">
    <property type="entry name" value="Phosphorylase Kinase, domain 1"/>
    <property type="match status" value="3"/>
</dbReference>
<dbReference type="STRING" id="40148.A0A0E0AFH4"/>
<evidence type="ECO:0000256" key="20">
    <source>
        <dbReference type="PROSITE-ProRule" id="PRU10141"/>
    </source>
</evidence>
<evidence type="ECO:0000256" key="19">
    <source>
        <dbReference type="ARBA" id="ARBA00048977"/>
    </source>
</evidence>
<dbReference type="FunFam" id="2.60.120.200:FF:000051">
    <property type="entry name" value="L-type lectin-domain containing receptor kinase V.9"/>
    <property type="match status" value="2"/>
</dbReference>
<dbReference type="eggNOG" id="ENOG502QSJ4">
    <property type="taxonomic scope" value="Eukaryota"/>
</dbReference>
<comment type="similarity">
    <text evidence="3">In the C-terminal section; belongs to the protein kinase superfamily. Ser/Thr protein kinase family.</text>
</comment>
<feature type="transmembrane region" description="Helical" evidence="21">
    <location>
        <begin position="1005"/>
        <end position="1029"/>
    </location>
</feature>
<evidence type="ECO:0000256" key="16">
    <source>
        <dbReference type="ARBA" id="ARBA00023170"/>
    </source>
</evidence>
<dbReference type="Proteomes" id="UP000026961">
    <property type="component" value="Chromosome 7"/>
</dbReference>
<feature type="transmembrane region" description="Helical" evidence="21">
    <location>
        <begin position="1689"/>
        <end position="1710"/>
    </location>
</feature>
<evidence type="ECO:0000256" key="9">
    <source>
        <dbReference type="ARBA" id="ARBA00022729"/>
    </source>
</evidence>
<comment type="catalytic activity">
    <reaction evidence="19">
        <text>L-seryl-[protein] + ATP = O-phospho-L-seryl-[protein] + ADP + H(+)</text>
        <dbReference type="Rhea" id="RHEA:17989"/>
        <dbReference type="Rhea" id="RHEA-COMP:9863"/>
        <dbReference type="Rhea" id="RHEA-COMP:11604"/>
        <dbReference type="ChEBI" id="CHEBI:15378"/>
        <dbReference type="ChEBI" id="CHEBI:29999"/>
        <dbReference type="ChEBI" id="CHEBI:30616"/>
        <dbReference type="ChEBI" id="CHEBI:83421"/>
        <dbReference type="ChEBI" id="CHEBI:456216"/>
        <dbReference type="EC" id="2.7.11.1"/>
    </reaction>
    <physiologicalReaction direction="left-to-right" evidence="19">
        <dbReference type="Rhea" id="RHEA:17990"/>
    </physiologicalReaction>
</comment>
<dbReference type="FunFam" id="3.30.200.20:FF:000112">
    <property type="entry name" value="Lectin-domain containing receptor kinase A4.3"/>
    <property type="match status" value="3"/>
</dbReference>
<feature type="binding site" evidence="20">
    <location>
        <position position="1773"/>
    </location>
    <ligand>
        <name>ATP</name>
        <dbReference type="ChEBI" id="CHEBI:30616"/>
    </ligand>
</feature>
<dbReference type="Gramene" id="OGLUM07G01790.1">
    <property type="protein sequence ID" value="OGLUM07G01790.1"/>
    <property type="gene ID" value="OGLUM07G01790"/>
</dbReference>
<reference evidence="23" key="1">
    <citation type="submission" date="2015-04" db="UniProtKB">
        <authorList>
            <consortium name="EnsemblPlants"/>
        </authorList>
    </citation>
    <scope>IDENTIFICATION</scope>
</reference>
<feature type="domain" description="Protein kinase" evidence="22">
    <location>
        <begin position="1744"/>
        <end position="2050"/>
    </location>
</feature>
<feature type="binding site" evidence="20">
    <location>
        <position position="1092"/>
    </location>
    <ligand>
        <name>ATP</name>
        <dbReference type="ChEBI" id="CHEBI:30616"/>
    </ligand>
</feature>
<dbReference type="GO" id="GO:1901001">
    <property type="term" value="P:negative regulation of response to salt stress"/>
    <property type="evidence" value="ECO:0007669"/>
    <property type="project" value="UniProtKB-ARBA"/>
</dbReference>
<dbReference type="Pfam" id="PF00139">
    <property type="entry name" value="Lectin_legB"/>
    <property type="match status" value="3"/>
</dbReference>
<evidence type="ECO:0000256" key="15">
    <source>
        <dbReference type="ARBA" id="ARBA00023136"/>
    </source>
</evidence>
<evidence type="ECO:0000256" key="17">
    <source>
        <dbReference type="ARBA" id="ARBA00023180"/>
    </source>
</evidence>
<keyword evidence="17" id="KW-0325">Glycoprotein</keyword>
<comment type="catalytic activity">
    <reaction evidence="18">
        <text>L-threonyl-[protein] + ATP = O-phospho-L-threonyl-[protein] + ADP + H(+)</text>
        <dbReference type="Rhea" id="RHEA:46608"/>
        <dbReference type="Rhea" id="RHEA-COMP:11060"/>
        <dbReference type="Rhea" id="RHEA-COMP:11605"/>
        <dbReference type="ChEBI" id="CHEBI:15378"/>
        <dbReference type="ChEBI" id="CHEBI:30013"/>
        <dbReference type="ChEBI" id="CHEBI:30616"/>
        <dbReference type="ChEBI" id="CHEBI:61977"/>
        <dbReference type="ChEBI" id="CHEBI:456216"/>
        <dbReference type="EC" id="2.7.11.1"/>
    </reaction>
    <physiologicalReaction direction="left-to-right" evidence="18">
        <dbReference type="Rhea" id="RHEA:46609"/>
    </physiologicalReaction>
</comment>
<name>A0A0E0AFH4_9ORYZ</name>
<organism evidence="23">
    <name type="scientific">Oryza glumipatula</name>
    <dbReference type="NCBI Taxonomy" id="40148"/>
    <lineage>
        <taxon>Eukaryota</taxon>
        <taxon>Viridiplantae</taxon>
        <taxon>Streptophyta</taxon>
        <taxon>Embryophyta</taxon>
        <taxon>Tracheophyta</taxon>
        <taxon>Spermatophyta</taxon>
        <taxon>Magnoliopsida</taxon>
        <taxon>Liliopsida</taxon>
        <taxon>Poales</taxon>
        <taxon>Poaceae</taxon>
        <taxon>BOP clade</taxon>
        <taxon>Oryzoideae</taxon>
        <taxon>Oryzeae</taxon>
        <taxon>Oryzinae</taxon>
        <taxon>Oryza</taxon>
    </lineage>
</organism>
<keyword evidence="7" id="KW-0808">Transferase</keyword>
<accession>A0A0E0AFH4</accession>
<keyword evidence="16" id="KW-0675">Receptor</keyword>
<keyword evidence="5" id="KW-1003">Cell membrane</keyword>
<evidence type="ECO:0000256" key="5">
    <source>
        <dbReference type="ARBA" id="ARBA00022475"/>
    </source>
</evidence>
<keyword evidence="9" id="KW-0732">Signal</keyword>
<evidence type="ECO:0000259" key="22">
    <source>
        <dbReference type="PROSITE" id="PS50011"/>
    </source>
</evidence>
<keyword evidence="14 21" id="KW-1133">Transmembrane helix</keyword>
<dbReference type="Gene3D" id="2.60.120.200">
    <property type="match status" value="3"/>
</dbReference>
<dbReference type="InterPro" id="IPR000719">
    <property type="entry name" value="Prot_kinase_dom"/>
</dbReference>
<feature type="binding site" evidence="20">
    <location>
        <position position="416"/>
    </location>
    <ligand>
        <name>ATP</name>
        <dbReference type="ChEBI" id="CHEBI:30616"/>
    </ligand>
</feature>
<dbReference type="InterPro" id="IPR001220">
    <property type="entry name" value="Legume_lectin_dom"/>
</dbReference>
<dbReference type="FunFam" id="1.10.510.10:FF:000517">
    <property type="entry name" value="Putative receptor kinase Lecrk"/>
    <property type="match status" value="3"/>
</dbReference>
<dbReference type="GO" id="GO:0005524">
    <property type="term" value="F:ATP binding"/>
    <property type="evidence" value="ECO:0007669"/>
    <property type="project" value="UniProtKB-UniRule"/>
</dbReference>
<feature type="transmembrane region" description="Helical" evidence="21">
    <location>
        <begin position="718"/>
        <end position="738"/>
    </location>
</feature>
<dbReference type="InterPro" id="IPR013320">
    <property type="entry name" value="ConA-like_dom_sf"/>
</dbReference>
<feature type="domain" description="Protein kinase" evidence="22">
    <location>
        <begin position="387"/>
        <end position="683"/>
    </location>
</feature>
<dbReference type="SUPFAM" id="SSF56112">
    <property type="entry name" value="Protein kinase-like (PK-like)"/>
    <property type="match status" value="3"/>
</dbReference>
<dbReference type="InterPro" id="IPR008271">
    <property type="entry name" value="Ser/Thr_kinase_AS"/>
</dbReference>
<protein>
    <recommendedName>
        <fullName evidence="4">non-specific serine/threonine protein kinase</fullName>
        <ecNumber evidence="4">2.7.11.1</ecNumber>
    </recommendedName>
</protein>
<dbReference type="EnsemblPlants" id="OGLUM07G01790.1">
    <property type="protein sequence ID" value="OGLUM07G01790.1"/>
    <property type="gene ID" value="OGLUM07G01790"/>
</dbReference>
<keyword evidence="12" id="KW-0418">Kinase</keyword>
<sequence length="2050" mass="226309">MKWRHQTRMAIVEADSFLKHEAIMLLHVKLICLLLLAGASLAACIAGDGNDDDDQFVYSGFTGSNLTLDGAAVITRTGLLELTNGTLRQKAHAIHPAPFRLRGGSPSSSTATRSFSASFVFAILCPDADACGHGIVFFVAPANHSFSGAFPSQYIGLFNGSSDGDAGNRLVGVELDTDQNNEFRDIDGNHVGVDINSLTSINSTSAGYYGDDGGNSGDHGFHNLTLASHGKAMQVWVDYNGTAKQITVAMAPLKKAKPSKPLLSSTYDLSTVFVADEPYMVGFSSATGSFNSRHYVLGWSFAMDGPAPAIDIDKLPKLPRFAPKHKPKMVEIIPPLATATFIVALGIVSVLLIRRRMRYTELREDWEVEFGPHRFSYKDLFRATDGFKSMNLVGVGGFGRVYKGVLQSSKLEIAVKRVSHDSKQGVKEFIAEVVSIGRLQHRNLVQLLGYCRRKGELLLVYEYMANGSLDKHLYSEGDKRVLDWDQRFRIIKGIASGLLYLHEEWEKVIVHRDIKTSNVLLDSEMNSRLGDFGLARLYDRGADPLTTHVVGTIGYLAPELGRSSKATPLTDIFAFGIFILEVTCGRRPIMQIPQDDQHVLVDWVLEHWHKGSITETVDTKLHGNYNVDEAQYKASDEVPNWRHGNARASTNTPQFSYTCTDAEPRIRLIRHVIPFINGKHERHVQQHFSTKMNYSSTYCTYRNNWQKQVHRTAPFMKIALSFLLHILLFHGFNLVLAVSASDDQFVFSGFSGANLTLDGTATVTAGGLLELTNGTTQLKGHAFFPAPLSFRGSLNGTVQSFSASFVFAILTTYPNLSCHGIAFVVAPSNNLSTALAAQYMGLTNIDNNGNASNHIFAAEIDTMQNVEFQDINNNHVGVDINGLHSMESHYAGYYDKNRSFHNMNLISGDVMQAWVDYDGDIAQINITIGPIDTSKPGRPLISTTYNLSDVLMEPSFIGFSSATGPINSRHYILGWSFGMNKPAPNIDIAKLPKLPRLAPKPQSKVLVILLPIASAAFILSVGITMVFLVRRRQRYAELREDWEDEFGPHRFAYKDLLHATDGFSDKHILGAGGFGRVYKGILPKSKLEVAVKRVSHESRQGMKEFVAEVASIGRIRHRNLVQLLGYCRRKGELLLVYDYMSNGSLDRYLHYEGNKPVLDWVQKFQIIKDVASGLLYLHEKWDKVVIHRDIKASNVLLDKEMNARLGDFGLARLYDHGTDAHTTHMVGTMGYLAPELIHTGKASTLTDVFAFGTFLLEVICGQRPIKEDAHGNQILLVDWVLEHWHNESLLDTVDPRLQGDYNVEEACLVLKLGLLCSHPSTNARPCMQQVVDYLEGDTPVPELASTHQNFNELASMRKKGFDPYITSYNPSSTQATMLLHMKLISIYLLVLCVVGANELLVVAASDDGGGGRFVYSGFAGANLTLDGTATVTPAGLLELTNGTLQLKGHAFHPTPLRFGFGSGGGGGGGGDGVVVRSFSASFVFGILSAYPDMSAHGIVFLVSPTTDFSAALASQYLGLVNLTSNGDARNRIFAVELDTLQQDEFRDINDNHVGVDINGLVSLQSTNAGYYAADINGGGFRNLTLISHEAMRVWVDYDAGDARIDVTLAPLAVTKPVKPLISAAYNLSSVITDTAYVGFSSATGSFNSRHYVLGWSFAVDGGPAPAIDVAKLPKLPREGPKARSKFLEIFLPIASAAVVLAMGILVILLVRRRKRYTELREDWEVEFGPHRFPYKDLHHATQGFKSKCLLGVGGFGRVYKGVLPNSNMEIAVKRVSHDSSQGVKEFVAEVVSLGRLQHCNLVRLLGYCRRKGELMLVYEYMPHGSLDKYLHGQDNKPTLSWAQRFQIIKDIASGLLYLHEECDKVVIHRDIKASNVLLDNEMNARLGDFGLARLYDHGEDPQSTHVVGTIGYLAPELGRTSKATPLTDVFAFGTFILEVTCGRRPIYHDFHGTQVMLVDWVLDHWHKQSLVDTVDLKLHGEFDVGEACLVLKLGLLCSHPFINARPDMRRVMQYLKKEVALPELMPTSMSFHMLALMQNDGFDSPLENIS</sequence>
<dbReference type="PANTHER" id="PTHR27007">
    <property type="match status" value="1"/>
</dbReference>
<reference evidence="23" key="2">
    <citation type="submission" date="2018-05" db="EMBL/GenBank/DDBJ databases">
        <title>OgluRS3 (Oryza glumaepatula Reference Sequence Version 3).</title>
        <authorList>
            <person name="Zhang J."/>
            <person name="Kudrna D."/>
            <person name="Lee S."/>
            <person name="Talag J."/>
            <person name="Welchert J."/>
            <person name="Wing R.A."/>
        </authorList>
    </citation>
    <scope>NUCLEOTIDE SEQUENCE [LARGE SCALE GENOMIC DNA]</scope>
</reference>
<evidence type="ECO:0000256" key="1">
    <source>
        <dbReference type="ARBA" id="ARBA00004251"/>
    </source>
</evidence>
<evidence type="ECO:0000256" key="13">
    <source>
        <dbReference type="ARBA" id="ARBA00022840"/>
    </source>
</evidence>
<evidence type="ECO:0000256" key="11">
    <source>
        <dbReference type="ARBA" id="ARBA00022741"/>
    </source>
</evidence>
<dbReference type="FunFam" id="2.60.120.200:FF:000358">
    <property type="entry name" value="Putative receptor kinase Lecrk"/>
    <property type="match status" value="1"/>
</dbReference>
<comment type="similarity">
    <text evidence="2">In the N-terminal section; belongs to the leguminous lectin family.</text>
</comment>
<feature type="domain" description="Protein kinase" evidence="22">
    <location>
        <begin position="1063"/>
        <end position="1350"/>
    </location>
</feature>
<dbReference type="InterPro" id="IPR011009">
    <property type="entry name" value="Kinase-like_dom_sf"/>
</dbReference>
<dbReference type="InterPro" id="IPR050528">
    <property type="entry name" value="L-type_Lectin-RKs"/>
</dbReference>
<evidence type="ECO:0000256" key="12">
    <source>
        <dbReference type="ARBA" id="ARBA00022777"/>
    </source>
</evidence>
<dbReference type="HOGENOM" id="CLU_235379_0_0_1"/>
<dbReference type="Pfam" id="PF00069">
    <property type="entry name" value="Pkinase"/>
    <property type="match status" value="3"/>
</dbReference>
<evidence type="ECO:0000256" key="6">
    <source>
        <dbReference type="ARBA" id="ARBA00022527"/>
    </source>
</evidence>
<dbReference type="InterPro" id="IPR017441">
    <property type="entry name" value="Protein_kinase_ATP_BS"/>
</dbReference>
<dbReference type="SUPFAM" id="SSF49899">
    <property type="entry name" value="Concanavalin A-like lectins/glucanases"/>
    <property type="match status" value="3"/>
</dbReference>
<keyword evidence="6" id="KW-0723">Serine/threonine-protein kinase</keyword>
<dbReference type="Gene3D" id="1.10.510.10">
    <property type="entry name" value="Transferase(Phosphotransferase) domain 1"/>
    <property type="match status" value="3"/>
</dbReference>
<evidence type="ECO:0000256" key="3">
    <source>
        <dbReference type="ARBA" id="ARBA00010217"/>
    </source>
</evidence>
<dbReference type="PROSITE" id="PS50011">
    <property type="entry name" value="PROTEIN_KINASE_DOM"/>
    <property type="match status" value="3"/>
</dbReference>
<evidence type="ECO:0000313" key="23">
    <source>
        <dbReference type="EnsemblPlants" id="OGLUM07G01790.1"/>
    </source>
</evidence>
<evidence type="ECO:0000256" key="14">
    <source>
        <dbReference type="ARBA" id="ARBA00022989"/>
    </source>
</evidence>
<dbReference type="SMART" id="SM00220">
    <property type="entry name" value="S_TKc"/>
    <property type="match status" value="3"/>
</dbReference>
<dbReference type="GO" id="GO:0004674">
    <property type="term" value="F:protein serine/threonine kinase activity"/>
    <property type="evidence" value="ECO:0007669"/>
    <property type="project" value="UniProtKB-KW"/>
</dbReference>
<keyword evidence="8 21" id="KW-0812">Transmembrane</keyword>
<evidence type="ECO:0000256" key="21">
    <source>
        <dbReference type="SAM" id="Phobius"/>
    </source>
</evidence>
<dbReference type="PROSITE" id="PS00108">
    <property type="entry name" value="PROTEIN_KINASE_ST"/>
    <property type="match status" value="3"/>
</dbReference>
<evidence type="ECO:0000256" key="18">
    <source>
        <dbReference type="ARBA" id="ARBA00048659"/>
    </source>
</evidence>
<evidence type="ECO:0000313" key="24">
    <source>
        <dbReference type="Proteomes" id="UP000026961"/>
    </source>
</evidence>
<keyword evidence="15 21" id="KW-0472">Membrane</keyword>
<evidence type="ECO:0000256" key="10">
    <source>
        <dbReference type="ARBA" id="ARBA00022734"/>
    </source>
</evidence>
<keyword evidence="13 20" id="KW-0067">ATP-binding</keyword>
<evidence type="ECO:0000256" key="7">
    <source>
        <dbReference type="ARBA" id="ARBA00022679"/>
    </source>
</evidence>
<keyword evidence="11 20" id="KW-0547">Nucleotide-binding</keyword>
<dbReference type="PROSITE" id="PS00107">
    <property type="entry name" value="PROTEIN_KINASE_ATP"/>
    <property type="match status" value="3"/>
</dbReference>
<evidence type="ECO:0000256" key="8">
    <source>
        <dbReference type="ARBA" id="ARBA00022692"/>
    </source>
</evidence>
<dbReference type="GO" id="GO:0005886">
    <property type="term" value="C:plasma membrane"/>
    <property type="evidence" value="ECO:0007669"/>
    <property type="project" value="UniProtKB-SubCell"/>
</dbReference>
<evidence type="ECO:0000256" key="4">
    <source>
        <dbReference type="ARBA" id="ARBA00012513"/>
    </source>
</evidence>
<keyword evidence="10" id="KW-0430">Lectin</keyword>
<dbReference type="EC" id="2.7.11.1" evidence="4"/>
<feature type="transmembrane region" description="Helical" evidence="21">
    <location>
        <begin position="1384"/>
        <end position="1404"/>
    </location>
</feature>
<comment type="subcellular location">
    <subcellularLocation>
        <location evidence="1">Cell membrane</location>
        <topology evidence="1">Single-pass type I membrane protein</topology>
    </subcellularLocation>
</comment>
<feature type="transmembrane region" description="Helical" evidence="21">
    <location>
        <begin position="332"/>
        <end position="353"/>
    </location>
</feature>